<organism evidence="4 5">
    <name type="scientific">Thiorhodococcus drewsii AZ1</name>
    <dbReference type="NCBI Taxonomy" id="765913"/>
    <lineage>
        <taxon>Bacteria</taxon>
        <taxon>Pseudomonadati</taxon>
        <taxon>Pseudomonadota</taxon>
        <taxon>Gammaproteobacteria</taxon>
        <taxon>Chromatiales</taxon>
        <taxon>Chromatiaceae</taxon>
        <taxon>Thiorhodococcus</taxon>
    </lineage>
</organism>
<feature type="domain" description="AAA+ ATPase" evidence="3">
    <location>
        <begin position="318"/>
        <end position="469"/>
    </location>
</feature>
<dbReference type="GO" id="GO:0016887">
    <property type="term" value="F:ATP hydrolysis activity"/>
    <property type="evidence" value="ECO:0007669"/>
    <property type="project" value="InterPro"/>
</dbReference>
<dbReference type="SMART" id="SM00382">
    <property type="entry name" value="AAA"/>
    <property type="match status" value="1"/>
</dbReference>
<dbReference type="CDD" id="cd19499">
    <property type="entry name" value="RecA-like_ClpB_Hsp104-like"/>
    <property type="match status" value="1"/>
</dbReference>
<dbReference type="GO" id="GO:0034605">
    <property type="term" value="P:cellular response to heat"/>
    <property type="evidence" value="ECO:0007669"/>
    <property type="project" value="TreeGrafter"/>
</dbReference>
<evidence type="ECO:0000259" key="3">
    <source>
        <dbReference type="SMART" id="SM00382"/>
    </source>
</evidence>
<keyword evidence="5" id="KW-1185">Reference proteome</keyword>
<dbReference type="eggNOG" id="COG0542">
    <property type="taxonomic scope" value="Bacteria"/>
</dbReference>
<dbReference type="InterPro" id="IPR001270">
    <property type="entry name" value="ClpA/B"/>
</dbReference>
<evidence type="ECO:0000256" key="2">
    <source>
        <dbReference type="ARBA" id="ARBA00022840"/>
    </source>
</evidence>
<evidence type="ECO:0000313" key="5">
    <source>
        <dbReference type="Proteomes" id="UP000004200"/>
    </source>
</evidence>
<dbReference type="OrthoDB" id="9803641at2"/>
<comment type="caution">
    <text evidence="4">The sequence shown here is derived from an EMBL/GenBank/DDBJ whole genome shotgun (WGS) entry which is preliminary data.</text>
</comment>
<dbReference type="InterPro" id="IPR003959">
    <property type="entry name" value="ATPase_AAA_core"/>
</dbReference>
<gene>
    <name evidence="4" type="ORF">ThidrDRAFT_1156</name>
</gene>
<sequence length="611" mass="66721">MSNTMQRLDEELGENITLAAQVASCVVLAGRRQFDRFLLSNPGGGSRVLTLERLCHEQTAASATWTYDPARRSVALARASAELHQESALPTRAGRDQTLGATEVLESFASLTAPDQGARFAMLVDAGLLLEDAATPRDGDFRLLQAIERFARLTDRQRTLFLRVDRPTALPSAVLASPQVRTVHIPAASRDVRNLYALKRSRPLADRCAVSPEAVARLLSDATEDWTLDQLDALVQTAERQGCARMHDIEELARAVRIGTTHSPWAGERIHHAVAHAREDLTQRVLGQPKAVETVVSALRKAVIGLSAAHQSEGSQAPRAVFFFAGPTGTGKTELAKAISEIVFGQEQLLRFDCGELRQEHAVARLIGAPPGYVGYDRGGELTEGIRAKPNSVVLFDEIEKAHPRLLDTLLGVLDDGRLTSGQGETSYFGQAVLIFTSNLGLYEEIGDGNGGSSRRACFDYETPFDTIEHGVREAIQRTFIAELGRPELLGRLGGAESIVVFDYLRDLERVCRKFVANIAKSCERLRDVELEVDAELITQVVRATRSRPEALILGGRGLRPELDRCLTNPLADYLFEHPHTQGSVRVSLVAGKPVFSVGDAASHQAKSKHD</sequence>
<dbReference type="STRING" id="765913.ThidrDRAFT_1156"/>
<name>G2DYP4_9GAMM</name>
<dbReference type="PANTHER" id="PTHR11638:SF18">
    <property type="entry name" value="HEAT SHOCK PROTEIN 104"/>
    <property type="match status" value="1"/>
</dbReference>
<dbReference type="Proteomes" id="UP000004200">
    <property type="component" value="Unassembled WGS sequence"/>
</dbReference>
<dbReference type="PANTHER" id="PTHR11638">
    <property type="entry name" value="ATP-DEPENDENT CLP PROTEASE"/>
    <property type="match status" value="1"/>
</dbReference>
<keyword evidence="2" id="KW-0067">ATP-binding</keyword>
<dbReference type="SUPFAM" id="SSF52540">
    <property type="entry name" value="P-loop containing nucleoside triphosphate hydrolases"/>
    <property type="match status" value="1"/>
</dbReference>
<dbReference type="InterPro" id="IPR050130">
    <property type="entry name" value="ClpA_ClpB"/>
</dbReference>
<dbReference type="Pfam" id="PF07724">
    <property type="entry name" value="AAA_2"/>
    <property type="match status" value="1"/>
</dbReference>
<protein>
    <submittedName>
        <fullName evidence="4">ATPase AAA-2 domain protein</fullName>
    </submittedName>
</protein>
<accession>G2DYP4</accession>
<dbReference type="InterPro" id="IPR027417">
    <property type="entry name" value="P-loop_NTPase"/>
</dbReference>
<keyword evidence="1" id="KW-0547">Nucleotide-binding</keyword>
<proteinExistence type="predicted"/>
<dbReference type="EMBL" id="AFWT01000006">
    <property type="protein sequence ID" value="EGV32671.1"/>
    <property type="molecule type" value="Genomic_DNA"/>
</dbReference>
<evidence type="ECO:0000256" key="1">
    <source>
        <dbReference type="ARBA" id="ARBA00022741"/>
    </source>
</evidence>
<dbReference type="Gene3D" id="3.40.50.300">
    <property type="entry name" value="P-loop containing nucleotide triphosphate hydrolases"/>
    <property type="match status" value="1"/>
</dbReference>
<dbReference type="GO" id="GO:0005524">
    <property type="term" value="F:ATP binding"/>
    <property type="evidence" value="ECO:0007669"/>
    <property type="project" value="UniProtKB-KW"/>
</dbReference>
<dbReference type="PRINTS" id="PR00300">
    <property type="entry name" value="CLPPROTEASEA"/>
</dbReference>
<reference evidence="4 5" key="1">
    <citation type="submission" date="2011-06" db="EMBL/GenBank/DDBJ databases">
        <title>The draft genome of Thiorhodococcus drewsii AZ1.</title>
        <authorList>
            <consortium name="US DOE Joint Genome Institute (JGI-PGF)"/>
            <person name="Lucas S."/>
            <person name="Han J."/>
            <person name="Lapidus A."/>
            <person name="Cheng J.-F."/>
            <person name="Goodwin L."/>
            <person name="Pitluck S."/>
            <person name="Peters L."/>
            <person name="Land M.L."/>
            <person name="Hauser L."/>
            <person name="Vogl K."/>
            <person name="Liu Z."/>
            <person name="Imhoff J."/>
            <person name="Thiel V."/>
            <person name="Frigaard N.-U."/>
            <person name="Bryant D.A."/>
            <person name="Woyke T.J."/>
        </authorList>
    </citation>
    <scope>NUCLEOTIDE SEQUENCE [LARGE SCALE GENOMIC DNA]</scope>
    <source>
        <strain evidence="4 5">AZ1</strain>
    </source>
</reference>
<dbReference type="InterPro" id="IPR003593">
    <property type="entry name" value="AAA+_ATPase"/>
</dbReference>
<dbReference type="GO" id="GO:0005737">
    <property type="term" value="C:cytoplasm"/>
    <property type="evidence" value="ECO:0007669"/>
    <property type="project" value="TreeGrafter"/>
</dbReference>
<evidence type="ECO:0000313" key="4">
    <source>
        <dbReference type="EMBL" id="EGV32671.1"/>
    </source>
</evidence>
<dbReference type="AlphaFoldDB" id="G2DYP4"/>
<dbReference type="RefSeq" id="WP_007039871.1">
    <property type="nucleotide sequence ID" value="NZ_AFWT01000006.1"/>
</dbReference>